<evidence type="ECO:0000313" key="2">
    <source>
        <dbReference type="Proteomes" id="UP000789570"/>
    </source>
</evidence>
<accession>A0A9N9C7F3</accession>
<protein>
    <submittedName>
        <fullName evidence="1">12198_t:CDS:1</fullName>
    </submittedName>
</protein>
<comment type="caution">
    <text evidence="1">The sequence shown here is derived from an EMBL/GenBank/DDBJ whole genome shotgun (WGS) entry which is preliminary data.</text>
</comment>
<dbReference type="OrthoDB" id="2381496at2759"/>
<feature type="non-terminal residue" evidence="1">
    <location>
        <position position="1"/>
    </location>
</feature>
<evidence type="ECO:0000313" key="1">
    <source>
        <dbReference type="EMBL" id="CAG8593330.1"/>
    </source>
</evidence>
<keyword evidence="2" id="KW-1185">Reference proteome</keyword>
<sequence length="221" mass="25485">MKLFLLVSVIQNGRNIVKEAANSIDDNGTFADLLKEVLNSANLPDMNVMVDFQCINSPIWHVISKGIEEDLAIKKIQLPAVRENTNNINKLYNHLLDILRSKDLGWHIVSTSNIGKSFVDRLTNLLCDIAKLYDSIEKYTKYLENVNQRMHYIHASLLPVRNGIDNIKVEDIKASPTIASEYEEFNHLMQETELYVPVCLNEFIPKNKIEQFDFFDKFQLK</sequence>
<organism evidence="1 2">
    <name type="scientific">Funneliformis caledonium</name>
    <dbReference type="NCBI Taxonomy" id="1117310"/>
    <lineage>
        <taxon>Eukaryota</taxon>
        <taxon>Fungi</taxon>
        <taxon>Fungi incertae sedis</taxon>
        <taxon>Mucoromycota</taxon>
        <taxon>Glomeromycotina</taxon>
        <taxon>Glomeromycetes</taxon>
        <taxon>Glomerales</taxon>
        <taxon>Glomeraceae</taxon>
        <taxon>Funneliformis</taxon>
    </lineage>
</organism>
<reference evidence="1" key="1">
    <citation type="submission" date="2021-06" db="EMBL/GenBank/DDBJ databases">
        <authorList>
            <person name="Kallberg Y."/>
            <person name="Tangrot J."/>
            <person name="Rosling A."/>
        </authorList>
    </citation>
    <scope>NUCLEOTIDE SEQUENCE</scope>
    <source>
        <strain evidence="1">UK204</strain>
    </source>
</reference>
<gene>
    <name evidence="1" type="ORF">FCALED_LOCUS8210</name>
</gene>
<name>A0A9N9C7F3_9GLOM</name>
<dbReference type="Proteomes" id="UP000789570">
    <property type="component" value="Unassembled WGS sequence"/>
</dbReference>
<proteinExistence type="predicted"/>
<dbReference type="EMBL" id="CAJVPQ010002336">
    <property type="protein sequence ID" value="CAG8593330.1"/>
    <property type="molecule type" value="Genomic_DNA"/>
</dbReference>
<dbReference type="AlphaFoldDB" id="A0A9N9C7F3"/>